<dbReference type="AlphaFoldDB" id="A0A1E3RJL6"/>
<dbReference type="Pfam" id="PF12146">
    <property type="entry name" value="Hydrolase_4"/>
    <property type="match status" value="1"/>
</dbReference>
<organism evidence="4 5">
    <name type="scientific">Mycolicibacterium flavescens</name>
    <name type="common">Mycobacterium flavescens</name>
    <dbReference type="NCBI Taxonomy" id="1776"/>
    <lineage>
        <taxon>Bacteria</taxon>
        <taxon>Bacillati</taxon>
        <taxon>Actinomycetota</taxon>
        <taxon>Actinomycetes</taxon>
        <taxon>Mycobacteriales</taxon>
        <taxon>Mycobacteriaceae</taxon>
        <taxon>Mycolicibacterium</taxon>
    </lineage>
</organism>
<keyword evidence="5" id="KW-1185">Reference proteome</keyword>
<evidence type="ECO:0000313" key="5">
    <source>
        <dbReference type="Proteomes" id="UP000094053"/>
    </source>
</evidence>
<dbReference type="Gene3D" id="3.40.50.1820">
    <property type="entry name" value="alpha/beta hydrolase"/>
    <property type="match status" value="1"/>
</dbReference>
<dbReference type="EMBL" id="MIHA01000009">
    <property type="protein sequence ID" value="ODQ89662.1"/>
    <property type="molecule type" value="Genomic_DNA"/>
</dbReference>
<reference evidence="5" key="1">
    <citation type="submission" date="2016-09" db="EMBL/GenBank/DDBJ databases">
        <authorList>
            <person name="Greninger A.L."/>
            <person name="Jerome K.R."/>
            <person name="Mcnair B."/>
            <person name="Wallis C."/>
            <person name="Fang F."/>
        </authorList>
    </citation>
    <scope>NUCLEOTIDE SEQUENCE [LARGE SCALE GENOMIC DNA]</scope>
    <source>
        <strain evidence="5">M6</strain>
    </source>
</reference>
<accession>A0A1E3RJL6</accession>
<dbReference type="InterPro" id="IPR050261">
    <property type="entry name" value="FrsA_esterase"/>
</dbReference>
<feature type="domain" description="Serine aminopeptidase S33" evidence="3">
    <location>
        <begin position="29"/>
        <end position="241"/>
    </location>
</feature>
<dbReference type="STRING" id="1776.BHQ18_13820"/>
<dbReference type="SUPFAM" id="SSF53474">
    <property type="entry name" value="alpha/beta-Hydrolases"/>
    <property type="match status" value="1"/>
</dbReference>
<proteinExistence type="inferred from homology"/>
<evidence type="ECO:0000259" key="3">
    <source>
        <dbReference type="Pfam" id="PF12146"/>
    </source>
</evidence>
<dbReference type="InterPro" id="IPR029058">
    <property type="entry name" value="AB_hydrolase_fold"/>
</dbReference>
<comment type="similarity">
    <text evidence="1">Belongs to the AB hydrolase superfamily.</text>
</comment>
<comment type="caution">
    <text evidence="4">The sequence shown here is derived from an EMBL/GenBank/DDBJ whole genome shotgun (WGS) entry which is preliminary data.</text>
</comment>
<gene>
    <name evidence="4" type="ORF">BHQ18_13820</name>
</gene>
<dbReference type="PANTHER" id="PTHR22946:SF9">
    <property type="entry name" value="POLYKETIDE TRANSFERASE AF380"/>
    <property type="match status" value="1"/>
</dbReference>
<evidence type="ECO:0000256" key="2">
    <source>
        <dbReference type="ARBA" id="ARBA00022801"/>
    </source>
</evidence>
<sequence>MEEAVQFSSDGIRCSGLLYRAASAGSAPCVVLCPGFGGTQDTPSMIAAATAFAESGLTAMTFDYRGFGRSAGADRQVVDLAGQRADIGAAIRFARGRPDIDARRIALWGTSLGGGHVITVAAEDPAVAAVVAQVPFNGFPKRVEGRSVTTTLRLLTAILRDRVRGRLSRAPYYIPAIGARGDLAVISSDEARQAVADMNSPTWRNEVAPRALLDMMTYRPGRHASRLAMPVLVCVGIRDRETRGGEQIAELAPRGVLRRYPLSHFDFYRPDLRRRVLDDQVAFLSDALSESETSNSTGESR</sequence>
<evidence type="ECO:0000256" key="1">
    <source>
        <dbReference type="ARBA" id="ARBA00008645"/>
    </source>
</evidence>
<name>A0A1E3RJL6_MYCFV</name>
<dbReference type="PANTHER" id="PTHR22946">
    <property type="entry name" value="DIENELACTONE HYDROLASE DOMAIN-CONTAINING PROTEIN-RELATED"/>
    <property type="match status" value="1"/>
</dbReference>
<protein>
    <submittedName>
        <fullName evidence="4">Alpha/beta hydrolase</fullName>
    </submittedName>
</protein>
<dbReference type="Proteomes" id="UP000094053">
    <property type="component" value="Unassembled WGS sequence"/>
</dbReference>
<keyword evidence="2 4" id="KW-0378">Hydrolase</keyword>
<evidence type="ECO:0000313" key="4">
    <source>
        <dbReference type="EMBL" id="ODQ89662.1"/>
    </source>
</evidence>
<dbReference type="InterPro" id="IPR022742">
    <property type="entry name" value="Hydrolase_4"/>
</dbReference>
<dbReference type="GO" id="GO:0052689">
    <property type="term" value="F:carboxylic ester hydrolase activity"/>
    <property type="evidence" value="ECO:0007669"/>
    <property type="project" value="UniProtKB-ARBA"/>
</dbReference>